<dbReference type="InterPro" id="IPR041457">
    <property type="entry name" value="CxC2_KDZ-assoc"/>
</dbReference>
<evidence type="ECO:0000259" key="1">
    <source>
        <dbReference type="Pfam" id="PF18803"/>
    </source>
</evidence>
<dbReference type="InParanoid" id="A0A0D0DGW0"/>
<reference evidence="2 3" key="1">
    <citation type="submission" date="2014-04" db="EMBL/GenBank/DDBJ databases">
        <authorList>
            <consortium name="DOE Joint Genome Institute"/>
            <person name="Kuo A."/>
            <person name="Kohler A."/>
            <person name="Jargeat P."/>
            <person name="Nagy L.G."/>
            <person name="Floudas D."/>
            <person name="Copeland A."/>
            <person name="Barry K.W."/>
            <person name="Cichocki N."/>
            <person name="Veneault-Fourrey C."/>
            <person name="LaButti K."/>
            <person name="Lindquist E.A."/>
            <person name="Lipzen A."/>
            <person name="Lundell T."/>
            <person name="Morin E."/>
            <person name="Murat C."/>
            <person name="Sun H."/>
            <person name="Tunlid A."/>
            <person name="Henrissat B."/>
            <person name="Grigoriev I.V."/>
            <person name="Hibbett D.S."/>
            <person name="Martin F."/>
            <person name="Nordberg H.P."/>
            <person name="Cantor M.N."/>
            <person name="Hua S.X."/>
        </authorList>
    </citation>
    <scope>NUCLEOTIDE SEQUENCE [LARGE SCALE GENOMIC DNA]</scope>
    <source>
        <strain evidence="2 3">Ve08.2h10</strain>
    </source>
</reference>
<dbReference type="AlphaFoldDB" id="A0A0D0DGW0"/>
<sequence length="157" mass="17540">PPDPRNCHACRGDGVYKCSDCFTQPLFCTSCCRQLHLLNHLHRVQQWSGKCFKDSSLSLVGLEVHLRHGGQPCPNIHGSTSEPVEDPEWEDLDASHVPAQLKMPQGVACLTVVDVTGLHFSHIQYCHCPEAEAAHLQLFRANMFPTSIQNPCTMFTF</sequence>
<dbReference type="EMBL" id="KN827090">
    <property type="protein sequence ID" value="KIK77195.1"/>
    <property type="molecule type" value="Genomic_DNA"/>
</dbReference>
<keyword evidence="3" id="KW-1185">Reference proteome</keyword>
<dbReference type="HOGENOM" id="CLU_003703_1_1_1"/>
<organism evidence="2 3">
    <name type="scientific">Paxillus rubicundulus Ve08.2h10</name>
    <dbReference type="NCBI Taxonomy" id="930991"/>
    <lineage>
        <taxon>Eukaryota</taxon>
        <taxon>Fungi</taxon>
        <taxon>Dikarya</taxon>
        <taxon>Basidiomycota</taxon>
        <taxon>Agaricomycotina</taxon>
        <taxon>Agaricomycetes</taxon>
        <taxon>Agaricomycetidae</taxon>
        <taxon>Boletales</taxon>
        <taxon>Paxilineae</taxon>
        <taxon>Paxillaceae</taxon>
        <taxon>Paxillus</taxon>
    </lineage>
</organism>
<dbReference type="Proteomes" id="UP000054538">
    <property type="component" value="Unassembled WGS sequence"/>
</dbReference>
<dbReference type="OrthoDB" id="3004525at2759"/>
<gene>
    <name evidence="2" type="ORF">PAXRUDRAFT_167564</name>
</gene>
<protein>
    <recommendedName>
        <fullName evidence="1">CxC2-like cysteine cluster KDZ transposase-associated domain-containing protein</fullName>
    </recommendedName>
</protein>
<feature type="domain" description="CxC2-like cysteine cluster KDZ transposase-associated" evidence="1">
    <location>
        <begin position="106"/>
        <end position="157"/>
    </location>
</feature>
<feature type="non-terminal residue" evidence="2">
    <location>
        <position position="157"/>
    </location>
</feature>
<dbReference type="Pfam" id="PF18803">
    <property type="entry name" value="CxC2"/>
    <property type="match status" value="1"/>
</dbReference>
<evidence type="ECO:0000313" key="2">
    <source>
        <dbReference type="EMBL" id="KIK77195.1"/>
    </source>
</evidence>
<evidence type="ECO:0000313" key="3">
    <source>
        <dbReference type="Proteomes" id="UP000054538"/>
    </source>
</evidence>
<accession>A0A0D0DGW0</accession>
<proteinExistence type="predicted"/>
<feature type="non-terminal residue" evidence="2">
    <location>
        <position position="1"/>
    </location>
</feature>
<name>A0A0D0DGW0_9AGAM</name>
<reference evidence="3" key="2">
    <citation type="submission" date="2015-01" db="EMBL/GenBank/DDBJ databases">
        <title>Evolutionary Origins and Diversification of the Mycorrhizal Mutualists.</title>
        <authorList>
            <consortium name="DOE Joint Genome Institute"/>
            <consortium name="Mycorrhizal Genomics Consortium"/>
            <person name="Kohler A."/>
            <person name="Kuo A."/>
            <person name="Nagy L.G."/>
            <person name="Floudas D."/>
            <person name="Copeland A."/>
            <person name="Barry K.W."/>
            <person name="Cichocki N."/>
            <person name="Veneault-Fourrey C."/>
            <person name="LaButti K."/>
            <person name="Lindquist E.A."/>
            <person name="Lipzen A."/>
            <person name="Lundell T."/>
            <person name="Morin E."/>
            <person name="Murat C."/>
            <person name="Riley R."/>
            <person name="Ohm R."/>
            <person name="Sun H."/>
            <person name="Tunlid A."/>
            <person name="Henrissat B."/>
            <person name="Grigoriev I.V."/>
            <person name="Hibbett D.S."/>
            <person name="Martin F."/>
        </authorList>
    </citation>
    <scope>NUCLEOTIDE SEQUENCE [LARGE SCALE GENOMIC DNA]</scope>
    <source>
        <strain evidence="3">Ve08.2h10</strain>
    </source>
</reference>